<dbReference type="AlphaFoldDB" id="A0A0D5LQK8"/>
<dbReference type="STRING" id="1486262.TM49_13695"/>
<gene>
    <name evidence="1" type="ORF">TM49_13695</name>
</gene>
<dbReference type="OrthoDB" id="8403629at2"/>
<evidence type="ECO:0000313" key="1">
    <source>
        <dbReference type="EMBL" id="AJY46494.1"/>
    </source>
</evidence>
<organism evidence="1 2">
    <name type="scientific">Martelella endophytica</name>
    <dbReference type="NCBI Taxonomy" id="1486262"/>
    <lineage>
        <taxon>Bacteria</taxon>
        <taxon>Pseudomonadati</taxon>
        <taxon>Pseudomonadota</taxon>
        <taxon>Alphaproteobacteria</taxon>
        <taxon>Hyphomicrobiales</taxon>
        <taxon>Aurantimonadaceae</taxon>
        <taxon>Martelella</taxon>
    </lineage>
</organism>
<sequence>MAALLGKYTMPLLLAALLIAIGGGLSFLAARELSAMVRDARQNAIAERDAFWSGEIAKANAEKADAVAAQLRAIMVADRQIRAAETDANDKLEQMERDNAALPRGDACGLEPERVHLLPQ</sequence>
<accession>A0A0D5LQK8</accession>
<dbReference type="EMBL" id="CP010803">
    <property type="protein sequence ID" value="AJY46494.1"/>
    <property type="molecule type" value="Genomic_DNA"/>
</dbReference>
<protein>
    <recommendedName>
        <fullName evidence="3">Exonuclease SbcC</fullName>
    </recommendedName>
</protein>
<evidence type="ECO:0008006" key="3">
    <source>
        <dbReference type="Google" id="ProtNLM"/>
    </source>
</evidence>
<dbReference type="Proteomes" id="UP000032611">
    <property type="component" value="Chromosome"/>
</dbReference>
<dbReference type="RefSeq" id="WP_045682045.1">
    <property type="nucleotide sequence ID" value="NZ_CP010803.1"/>
</dbReference>
<dbReference type="KEGG" id="mey:TM49_13695"/>
<name>A0A0D5LQK8_MAREN</name>
<reference evidence="1 2" key="1">
    <citation type="journal article" date="2015" name="Genome Announc.">
        <title>Complete genome sequence of Martelella endophytica YC6887, which has antifungal activity associated with a halophyte.</title>
        <authorList>
            <person name="Khan A."/>
            <person name="Khan H."/>
            <person name="Chung E.J."/>
            <person name="Hossain M.T."/>
            <person name="Chung Y.R."/>
        </authorList>
    </citation>
    <scope>NUCLEOTIDE SEQUENCE [LARGE SCALE GENOMIC DNA]</scope>
    <source>
        <strain evidence="1">YC6887</strain>
    </source>
</reference>
<keyword evidence="2" id="KW-1185">Reference proteome</keyword>
<evidence type="ECO:0000313" key="2">
    <source>
        <dbReference type="Proteomes" id="UP000032611"/>
    </source>
</evidence>
<dbReference type="PATRIC" id="fig|1486262.3.peg.2827"/>
<proteinExistence type="predicted"/>
<dbReference type="HOGENOM" id="CLU_2046865_0_0_5"/>